<protein>
    <submittedName>
        <fullName evidence="2">Predicted oxidoreductase</fullName>
    </submittedName>
</protein>
<proteinExistence type="predicted"/>
<sequence>MKTRQLGANGFEVSEVGLGCWQLGADWGSGVARDIGLEILTTAATHGVSFFDTADVYGAGRSEDLIGQFLKHWDGDPIRVATKFGRGPDVYPDGYTEDALRRGVDASRERLGVEALDLVQLHCIPSEVMRKGDIFDWLRALQQEGAIRHFGASVETVDDGLMCLQQDGLLSLQVIFNLFRQKLVTELLPQAEAKGVGIIVRLPLASGVLSGKFTAETTFAEKDHRNFNRDGAAFNVGETFAGLPFEKAVELAEALKGMLPSGLTLAKMAQRWILDHPAVSTIIPGASAPDQILRNSAASDVAPLPKALHAKLTEFYEEQVKDHIRGAY</sequence>
<evidence type="ECO:0000313" key="2">
    <source>
        <dbReference type="EMBL" id="SFD05286.1"/>
    </source>
</evidence>
<accession>A0A1I1P6H8</accession>
<dbReference type="PANTHER" id="PTHR43312">
    <property type="entry name" value="D-THREO-ALDOSE 1-DEHYDROGENASE"/>
    <property type="match status" value="1"/>
</dbReference>
<dbReference type="STRING" id="441112.SAMN04488094_11418"/>
<reference evidence="2 3" key="1">
    <citation type="submission" date="2016-10" db="EMBL/GenBank/DDBJ databases">
        <authorList>
            <person name="de Groot N.N."/>
        </authorList>
    </citation>
    <scope>NUCLEOTIDE SEQUENCE [LARGE SCALE GENOMIC DNA]</scope>
    <source>
        <strain evidence="2 3">DSM 19548</strain>
    </source>
</reference>
<dbReference type="AlphaFoldDB" id="A0A1I1P6H8"/>
<dbReference type="Gene3D" id="3.20.20.100">
    <property type="entry name" value="NADP-dependent oxidoreductase domain"/>
    <property type="match status" value="1"/>
</dbReference>
<organism evidence="2 3">
    <name type="scientific">Tropicimonas isoalkanivorans</name>
    <dbReference type="NCBI Taxonomy" id="441112"/>
    <lineage>
        <taxon>Bacteria</taxon>
        <taxon>Pseudomonadati</taxon>
        <taxon>Pseudomonadota</taxon>
        <taxon>Alphaproteobacteria</taxon>
        <taxon>Rhodobacterales</taxon>
        <taxon>Roseobacteraceae</taxon>
        <taxon>Tropicimonas</taxon>
    </lineage>
</organism>
<dbReference type="RefSeq" id="WP_093362242.1">
    <property type="nucleotide sequence ID" value="NZ_FOLG01000014.1"/>
</dbReference>
<evidence type="ECO:0000259" key="1">
    <source>
        <dbReference type="Pfam" id="PF00248"/>
    </source>
</evidence>
<dbReference type="InterPro" id="IPR036812">
    <property type="entry name" value="NAD(P)_OxRdtase_dom_sf"/>
</dbReference>
<dbReference type="SUPFAM" id="SSF51430">
    <property type="entry name" value="NAD(P)-linked oxidoreductase"/>
    <property type="match status" value="1"/>
</dbReference>
<feature type="domain" description="NADP-dependent oxidoreductase" evidence="1">
    <location>
        <begin position="16"/>
        <end position="316"/>
    </location>
</feature>
<keyword evidence="3" id="KW-1185">Reference proteome</keyword>
<dbReference type="CDD" id="cd19086">
    <property type="entry name" value="AKR_AKR11C1"/>
    <property type="match status" value="1"/>
</dbReference>
<dbReference type="InterPro" id="IPR053135">
    <property type="entry name" value="AKR2_Oxidoreductase"/>
</dbReference>
<evidence type="ECO:0000313" key="3">
    <source>
        <dbReference type="Proteomes" id="UP000198728"/>
    </source>
</evidence>
<name>A0A1I1P6H8_9RHOB</name>
<dbReference type="OrthoDB" id="9803483at2"/>
<gene>
    <name evidence="2" type="ORF">SAMN04488094_11418</name>
</gene>
<dbReference type="Proteomes" id="UP000198728">
    <property type="component" value="Unassembled WGS sequence"/>
</dbReference>
<dbReference type="Pfam" id="PF00248">
    <property type="entry name" value="Aldo_ket_red"/>
    <property type="match status" value="1"/>
</dbReference>
<dbReference type="PANTHER" id="PTHR43312:SF1">
    <property type="entry name" value="NADP-DEPENDENT OXIDOREDUCTASE DOMAIN-CONTAINING PROTEIN"/>
    <property type="match status" value="1"/>
</dbReference>
<dbReference type="InterPro" id="IPR023210">
    <property type="entry name" value="NADP_OxRdtase_dom"/>
</dbReference>
<dbReference type="EMBL" id="FOLG01000014">
    <property type="protein sequence ID" value="SFD05286.1"/>
    <property type="molecule type" value="Genomic_DNA"/>
</dbReference>